<dbReference type="GO" id="GO:0051499">
    <property type="term" value="F:D-aminoacyl-tRNA deacylase activity"/>
    <property type="evidence" value="ECO:0007669"/>
    <property type="project" value="UniProtKB-EC"/>
</dbReference>
<comment type="catalytic activity">
    <reaction evidence="2">
        <text>glycyl-tRNA(Ala) + H2O = tRNA(Ala) + glycine + H(+)</text>
        <dbReference type="Rhea" id="RHEA:53744"/>
        <dbReference type="Rhea" id="RHEA-COMP:9657"/>
        <dbReference type="Rhea" id="RHEA-COMP:13640"/>
        <dbReference type="ChEBI" id="CHEBI:15377"/>
        <dbReference type="ChEBI" id="CHEBI:15378"/>
        <dbReference type="ChEBI" id="CHEBI:57305"/>
        <dbReference type="ChEBI" id="CHEBI:78442"/>
        <dbReference type="ChEBI" id="CHEBI:78522"/>
    </reaction>
</comment>
<dbReference type="InterPro" id="IPR003732">
    <property type="entry name" value="Daa-tRNA_deacyls_DTD"/>
</dbReference>
<keyword evidence="2" id="KW-0820">tRNA-binding</keyword>
<proteinExistence type="inferred from homology"/>
<reference evidence="3 4" key="2">
    <citation type="submission" date="2024-09" db="EMBL/GenBank/DDBJ databases">
        <title>Draft genome sequence of Candidatus Magnetaquicoccaceae bacterium FCR-1.</title>
        <authorList>
            <person name="Shimoshige H."/>
            <person name="Shimamura S."/>
            <person name="Taoka A."/>
            <person name="Kobayashi H."/>
            <person name="Maekawa T."/>
        </authorList>
    </citation>
    <scope>NUCLEOTIDE SEQUENCE [LARGE SCALE GENOMIC DNA]</scope>
    <source>
        <strain evidence="3 4">FCR-1</strain>
    </source>
</reference>
<dbReference type="Pfam" id="PF02580">
    <property type="entry name" value="Tyr_Deacylase"/>
    <property type="match status" value="1"/>
</dbReference>
<comment type="domain">
    <text evidence="2">A Gly-cisPro motif from one monomer fits into the active site of the other monomer to allow specific chiral rejection of L-amino acids.</text>
</comment>
<keyword evidence="4" id="KW-1185">Reference proteome</keyword>
<comment type="caution">
    <text evidence="3">The sequence shown here is derived from an EMBL/GenBank/DDBJ whole genome shotgun (WGS) entry which is preliminary data.</text>
</comment>
<dbReference type="PANTHER" id="PTHR10472">
    <property type="entry name" value="D-TYROSYL-TRNA TYR DEACYLASE"/>
    <property type="match status" value="1"/>
</dbReference>
<evidence type="ECO:0000256" key="2">
    <source>
        <dbReference type="HAMAP-Rule" id="MF_00518"/>
    </source>
</evidence>
<evidence type="ECO:0000313" key="3">
    <source>
        <dbReference type="EMBL" id="GAB0056326.1"/>
    </source>
</evidence>
<name>A0ABQ0C612_9PROT</name>
<comment type="similarity">
    <text evidence="1 2">Belongs to the DTD family.</text>
</comment>
<dbReference type="Gene3D" id="3.50.80.10">
    <property type="entry name" value="D-tyrosyl-tRNA(Tyr) deacylase"/>
    <property type="match status" value="1"/>
</dbReference>
<keyword evidence="2" id="KW-0963">Cytoplasm</keyword>
<keyword evidence="2 3" id="KW-0378">Hydrolase</keyword>
<keyword evidence="2" id="KW-0694">RNA-binding</keyword>
<reference evidence="3 4" key="1">
    <citation type="submission" date="2024-05" db="EMBL/GenBank/DDBJ databases">
        <authorList>
            <consortium name="Candidatus Magnetaquicoccaceae bacterium FCR-1 genome sequencing consortium"/>
            <person name="Shimoshige H."/>
            <person name="Shimamura S."/>
            <person name="Taoka A."/>
            <person name="Kobayashi H."/>
            <person name="Maekawa T."/>
        </authorList>
    </citation>
    <scope>NUCLEOTIDE SEQUENCE [LARGE SCALE GENOMIC DNA]</scope>
    <source>
        <strain evidence="3 4">FCR-1</strain>
    </source>
</reference>
<dbReference type="EC" id="3.1.1.96" evidence="2"/>
<dbReference type="HAMAP" id="MF_00518">
    <property type="entry name" value="Deacylase_Dtd"/>
    <property type="match status" value="1"/>
</dbReference>
<dbReference type="EC" id="3.1.1.-" evidence="2"/>
<comment type="subunit">
    <text evidence="2">Homodimer.</text>
</comment>
<dbReference type="InterPro" id="IPR023509">
    <property type="entry name" value="DTD-like_sf"/>
</dbReference>
<dbReference type="SUPFAM" id="SSF69500">
    <property type="entry name" value="DTD-like"/>
    <property type="match status" value="1"/>
</dbReference>
<comment type="subcellular location">
    <subcellularLocation>
        <location evidence="2">Cytoplasm</location>
    </subcellularLocation>
</comment>
<dbReference type="PANTHER" id="PTHR10472:SF5">
    <property type="entry name" value="D-AMINOACYL-TRNA DEACYLASE 1"/>
    <property type="match status" value="1"/>
</dbReference>
<dbReference type="NCBIfam" id="TIGR00256">
    <property type="entry name" value="D-aminoacyl-tRNA deacylase"/>
    <property type="match status" value="1"/>
</dbReference>
<evidence type="ECO:0000313" key="4">
    <source>
        <dbReference type="Proteomes" id="UP001628193"/>
    </source>
</evidence>
<gene>
    <name evidence="2 3" type="primary">dtd</name>
    <name evidence="3" type="ORF">SIID45300_00632</name>
</gene>
<sequence>MKAVVQRVSEAGVTVAGEEIGAIGAGLVVLLAVEHGDGEREVTLMARKIAGLRIFPDERGRMHHAVRDIHGGVLAISQFTLAANLDKGFRPSFDRAEEPNRARMLFDSFCQRLHAEGVEVATGRFGADMRVRLINDGPVTFTLSFTPGGADRHS</sequence>
<comment type="function">
    <text evidence="2">An aminoacyl-tRNA editing enzyme that deacylates mischarged D-aminoacyl-tRNAs. Also deacylates mischarged glycyl-tRNA(Ala), protecting cells against glycine mischarging by AlaRS. Acts via tRNA-based rather than protein-based catalysis; rejects L-amino acids rather than detecting D-amino acids in the active site. By recycling D-aminoacyl-tRNA to D-amino acids and free tRNA molecules, this enzyme counteracts the toxicity associated with the formation of D-aminoacyl-tRNA entities in vivo and helps enforce protein L-homochirality.</text>
</comment>
<dbReference type="RefSeq" id="WP_420904037.1">
    <property type="nucleotide sequence ID" value="NZ_BAAFGK010000002.1"/>
</dbReference>
<feature type="short sequence motif" description="Gly-cisPro motif, important for rejection of L-amino acids" evidence="2">
    <location>
        <begin position="137"/>
        <end position="138"/>
    </location>
</feature>
<protein>
    <recommendedName>
        <fullName evidence="2">D-aminoacyl-tRNA deacylase</fullName>
        <shortName evidence="2">DTD</shortName>
        <ecNumber evidence="2">3.1.1.96</ecNumber>
    </recommendedName>
    <alternativeName>
        <fullName evidence="2">Gly-tRNA(Ala) deacylase</fullName>
        <ecNumber evidence="2">3.1.1.-</ecNumber>
    </alternativeName>
</protein>
<dbReference type="EMBL" id="BAAFGK010000002">
    <property type="protein sequence ID" value="GAB0056326.1"/>
    <property type="molecule type" value="Genomic_DNA"/>
</dbReference>
<comment type="catalytic activity">
    <reaction evidence="2">
        <text>a D-aminoacyl-tRNA + H2O = a tRNA + a D-alpha-amino acid + H(+)</text>
        <dbReference type="Rhea" id="RHEA:13953"/>
        <dbReference type="Rhea" id="RHEA-COMP:10123"/>
        <dbReference type="Rhea" id="RHEA-COMP:10124"/>
        <dbReference type="ChEBI" id="CHEBI:15377"/>
        <dbReference type="ChEBI" id="CHEBI:15378"/>
        <dbReference type="ChEBI" id="CHEBI:59871"/>
        <dbReference type="ChEBI" id="CHEBI:78442"/>
        <dbReference type="ChEBI" id="CHEBI:79333"/>
        <dbReference type="EC" id="3.1.1.96"/>
    </reaction>
</comment>
<dbReference type="Proteomes" id="UP001628193">
    <property type="component" value="Unassembled WGS sequence"/>
</dbReference>
<evidence type="ECO:0000256" key="1">
    <source>
        <dbReference type="ARBA" id="ARBA00009673"/>
    </source>
</evidence>
<accession>A0ABQ0C612</accession>
<organism evidence="3 4">
    <name type="scientific">Candidatus Magnetaquiglobus chichijimensis</name>
    <dbReference type="NCBI Taxonomy" id="3141448"/>
    <lineage>
        <taxon>Bacteria</taxon>
        <taxon>Pseudomonadati</taxon>
        <taxon>Pseudomonadota</taxon>
        <taxon>Magnetococcia</taxon>
        <taxon>Magnetococcales</taxon>
        <taxon>Candidatus Magnetaquicoccaceae</taxon>
        <taxon>Candidatus Magnetaquiglobus</taxon>
    </lineage>
</organism>